<comment type="similarity">
    <text evidence="1">Belongs to the TSR2 family.</text>
</comment>
<dbReference type="Proteomes" id="UP000559256">
    <property type="component" value="Unassembled WGS sequence"/>
</dbReference>
<name>A0A8H5H0L5_9AGAR</name>
<dbReference type="GO" id="GO:0006364">
    <property type="term" value="P:rRNA processing"/>
    <property type="evidence" value="ECO:0007669"/>
    <property type="project" value="UniProtKB-KW"/>
</dbReference>
<gene>
    <name evidence="3" type="ORF">D9758_004665</name>
</gene>
<comment type="caution">
    <text evidence="3">The sequence shown here is derived from an EMBL/GenBank/DDBJ whole genome shotgun (WGS) entry which is preliminary data.</text>
</comment>
<dbReference type="EMBL" id="JAACJM010000002">
    <property type="protein sequence ID" value="KAF5374220.1"/>
    <property type="molecule type" value="Genomic_DNA"/>
</dbReference>
<evidence type="ECO:0000313" key="4">
    <source>
        <dbReference type="Proteomes" id="UP000559256"/>
    </source>
</evidence>
<evidence type="ECO:0000256" key="2">
    <source>
        <dbReference type="ARBA" id="ARBA00022552"/>
    </source>
</evidence>
<dbReference type="InterPro" id="IPR019398">
    <property type="entry name" value="Pre-rRNA_process_TSR2"/>
</dbReference>
<dbReference type="OrthoDB" id="263560at2759"/>
<evidence type="ECO:0000313" key="3">
    <source>
        <dbReference type="EMBL" id="KAF5374220.1"/>
    </source>
</evidence>
<reference evidence="3 4" key="1">
    <citation type="journal article" date="2020" name="ISME J.">
        <title>Uncovering the hidden diversity of litter-decomposition mechanisms in mushroom-forming fungi.</title>
        <authorList>
            <person name="Floudas D."/>
            <person name="Bentzer J."/>
            <person name="Ahren D."/>
            <person name="Johansson T."/>
            <person name="Persson P."/>
            <person name="Tunlid A."/>
        </authorList>
    </citation>
    <scope>NUCLEOTIDE SEQUENCE [LARGE SCALE GENOMIC DNA]</scope>
    <source>
        <strain evidence="3 4">CBS 291.85</strain>
    </source>
</reference>
<evidence type="ECO:0000256" key="1">
    <source>
        <dbReference type="ARBA" id="ARBA00006524"/>
    </source>
</evidence>
<dbReference type="AlphaFoldDB" id="A0A8H5H0L5"/>
<organism evidence="3 4">
    <name type="scientific">Tetrapyrgos nigripes</name>
    <dbReference type="NCBI Taxonomy" id="182062"/>
    <lineage>
        <taxon>Eukaryota</taxon>
        <taxon>Fungi</taxon>
        <taxon>Dikarya</taxon>
        <taxon>Basidiomycota</taxon>
        <taxon>Agaricomycotina</taxon>
        <taxon>Agaricomycetes</taxon>
        <taxon>Agaricomycetidae</taxon>
        <taxon>Agaricales</taxon>
        <taxon>Marasmiineae</taxon>
        <taxon>Marasmiaceae</taxon>
        <taxon>Tetrapyrgos</taxon>
    </lineage>
</organism>
<accession>A0A8H5H0L5</accession>
<keyword evidence="4" id="KW-1185">Reference proteome</keyword>
<sequence>MFRGGEVEAICIDGLGVSSLGLLYIFLDSHVNDFYTSISPLLPPSFRSEQTRTRVFGIVWWYALRLHTVTRWVVVVVVVLPAHDLLSFWLGWLDLELGEGLFLKISGNPSESEPEAFPSKNVGKLVYTGFRSDYFRSNPSQMNDRFPRFSRFSDDTRTNRIYSEYILFLYYPIILHVFRSASIFTGAQGQSKSSLILFARGVIARLAIWPVFRVAVQENWGGAGAAEKRTWLAGIIVDTFEQRSSPDGRYVEEMLLQVMQDEYDTNIEDGSAELVAVDIVKLWGDTCEGKQELVL</sequence>
<dbReference type="PANTHER" id="PTHR21250">
    <property type="entry name" value="PRE-RRNA-PROCESSING PROTEIN TSR2 HOMOLOG"/>
    <property type="match status" value="1"/>
</dbReference>
<protein>
    <submittedName>
        <fullName evidence="3">Uncharacterized protein</fullName>
    </submittedName>
</protein>
<keyword evidence="2" id="KW-0698">rRNA processing</keyword>
<dbReference type="Pfam" id="PF10273">
    <property type="entry name" value="WGG"/>
    <property type="match status" value="1"/>
</dbReference>
<proteinExistence type="inferred from homology"/>